<comment type="caution">
    <text evidence="3">The sequence shown here is derived from an EMBL/GenBank/DDBJ whole genome shotgun (WGS) entry which is preliminary data.</text>
</comment>
<keyword evidence="4" id="KW-1185">Reference proteome</keyword>
<feature type="transmembrane region" description="Helical" evidence="2">
    <location>
        <begin position="16"/>
        <end position="34"/>
    </location>
</feature>
<reference evidence="3 4" key="1">
    <citation type="journal article" date="2019" name="Int. J. Syst. Evol. Microbiol.">
        <title>The Global Catalogue of Microorganisms (GCM) 10K type strain sequencing project: providing services to taxonomists for standard genome sequencing and annotation.</title>
        <authorList>
            <consortium name="The Broad Institute Genomics Platform"/>
            <consortium name="The Broad Institute Genome Sequencing Center for Infectious Disease"/>
            <person name="Wu L."/>
            <person name="Ma J."/>
        </authorList>
    </citation>
    <scope>NUCLEOTIDE SEQUENCE [LARGE SCALE GENOMIC DNA]</scope>
    <source>
        <strain evidence="3 4">YIM 94188</strain>
    </source>
</reference>
<keyword evidence="2" id="KW-0812">Transmembrane</keyword>
<keyword evidence="2" id="KW-0472">Membrane</keyword>
<proteinExistence type="predicted"/>
<evidence type="ECO:0000256" key="1">
    <source>
        <dbReference type="SAM" id="MobiDB-lite"/>
    </source>
</evidence>
<dbReference type="EMBL" id="JBHSXH010000015">
    <property type="protein sequence ID" value="MFC6826570.1"/>
    <property type="molecule type" value="Genomic_DNA"/>
</dbReference>
<accession>A0ABD5U641</accession>
<protein>
    <recommendedName>
        <fullName evidence="5">PGF-CTERM sorting domain-containing protein</fullName>
    </recommendedName>
</protein>
<gene>
    <name evidence="3" type="ORF">ACFQEV_16435</name>
</gene>
<dbReference type="RefSeq" id="WP_379698382.1">
    <property type="nucleotide sequence ID" value="NZ_JBHSXH010000015.1"/>
</dbReference>
<evidence type="ECO:0000256" key="2">
    <source>
        <dbReference type="SAM" id="Phobius"/>
    </source>
</evidence>
<dbReference type="Proteomes" id="UP001596408">
    <property type="component" value="Unassembled WGS sequence"/>
</dbReference>
<evidence type="ECO:0000313" key="4">
    <source>
        <dbReference type="Proteomes" id="UP001596408"/>
    </source>
</evidence>
<evidence type="ECO:0008006" key="5">
    <source>
        <dbReference type="Google" id="ProtNLM"/>
    </source>
</evidence>
<feature type="region of interest" description="Disordered" evidence="1">
    <location>
        <begin position="1"/>
        <end position="22"/>
    </location>
</feature>
<sequence length="42" mass="4120">MTGDPDSNGRRGPTPGFGPVAGLAGLVGGVAALVRRTRRGGD</sequence>
<keyword evidence="2" id="KW-1133">Transmembrane helix</keyword>
<evidence type="ECO:0000313" key="3">
    <source>
        <dbReference type="EMBL" id="MFC6826570.1"/>
    </source>
</evidence>
<name>A0ABD5U641_9EURY</name>
<organism evidence="3 4">
    <name type="scientific">Halopelagius fulvigenes</name>
    <dbReference type="NCBI Taxonomy" id="1198324"/>
    <lineage>
        <taxon>Archaea</taxon>
        <taxon>Methanobacteriati</taxon>
        <taxon>Methanobacteriota</taxon>
        <taxon>Stenosarchaea group</taxon>
        <taxon>Halobacteria</taxon>
        <taxon>Halobacteriales</taxon>
        <taxon>Haloferacaceae</taxon>
    </lineage>
</organism>
<dbReference type="AlphaFoldDB" id="A0ABD5U641"/>